<reference evidence="2 3" key="1">
    <citation type="submission" date="2020-03" db="EMBL/GenBank/DDBJ databases">
        <title>Whole genome shotgun sequence of Phytohabitans houttuyneae NBRC 108639.</title>
        <authorList>
            <person name="Komaki H."/>
            <person name="Tamura T."/>
        </authorList>
    </citation>
    <scope>NUCLEOTIDE SEQUENCE [LARGE SCALE GENOMIC DNA]</scope>
    <source>
        <strain evidence="2 3">NBRC 108639</strain>
    </source>
</reference>
<dbReference type="RefSeq" id="WP_246273132.1">
    <property type="nucleotide sequence ID" value="NZ_BLPF01000001.1"/>
</dbReference>
<dbReference type="InterPro" id="IPR029058">
    <property type="entry name" value="AB_hydrolase_fold"/>
</dbReference>
<proteinExistence type="predicted"/>
<feature type="region of interest" description="Disordered" evidence="1">
    <location>
        <begin position="258"/>
        <end position="316"/>
    </location>
</feature>
<reference evidence="2 3" key="2">
    <citation type="submission" date="2020-03" db="EMBL/GenBank/DDBJ databases">
        <authorList>
            <person name="Ichikawa N."/>
            <person name="Kimura A."/>
            <person name="Kitahashi Y."/>
            <person name="Uohara A."/>
        </authorList>
    </citation>
    <scope>NUCLEOTIDE SEQUENCE [LARGE SCALE GENOMIC DNA]</scope>
    <source>
        <strain evidence="2 3">NBRC 108639</strain>
    </source>
</reference>
<comment type="caution">
    <text evidence="2">The sequence shown here is derived from an EMBL/GenBank/DDBJ whole genome shotgun (WGS) entry which is preliminary data.</text>
</comment>
<dbReference type="Gene3D" id="3.40.50.1820">
    <property type="entry name" value="alpha/beta hydrolase"/>
    <property type="match status" value="1"/>
</dbReference>
<accession>A0A6V8K3C2</accession>
<feature type="compositionally biased region" description="Basic and acidic residues" evidence="1">
    <location>
        <begin position="297"/>
        <end position="316"/>
    </location>
</feature>
<keyword evidence="3" id="KW-1185">Reference proteome</keyword>
<evidence type="ECO:0000313" key="2">
    <source>
        <dbReference type="EMBL" id="GFJ76297.1"/>
    </source>
</evidence>
<protein>
    <recommendedName>
        <fullName evidence="4">Thioesterase domain-containing protein</fullName>
    </recommendedName>
</protein>
<name>A0A6V8K3C2_9ACTN</name>
<evidence type="ECO:0008006" key="4">
    <source>
        <dbReference type="Google" id="ProtNLM"/>
    </source>
</evidence>
<evidence type="ECO:0000313" key="3">
    <source>
        <dbReference type="Proteomes" id="UP000482800"/>
    </source>
</evidence>
<evidence type="ECO:0000256" key="1">
    <source>
        <dbReference type="SAM" id="MobiDB-lite"/>
    </source>
</evidence>
<gene>
    <name evidence="2" type="ORF">Phou_004770</name>
</gene>
<dbReference type="AlphaFoldDB" id="A0A6V8K3C2"/>
<organism evidence="2 3">
    <name type="scientific">Phytohabitans houttuyneae</name>
    <dbReference type="NCBI Taxonomy" id="1076126"/>
    <lineage>
        <taxon>Bacteria</taxon>
        <taxon>Bacillati</taxon>
        <taxon>Actinomycetota</taxon>
        <taxon>Actinomycetes</taxon>
        <taxon>Micromonosporales</taxon>
        <taxon>Micromonosporaceae</taxon>
    </lineage>
</organism>
<dbReference type="Proteomes" id="UP000482800">
    <property type="component" value="Unassembled WGS sequence"/>
</dbReference>
<sequence length="316" mass="33000">MPFAGWRPLRAGAGSEAVLGVDFTQARVRAQAGFAQLVPMLPEPYPVWGTVEEGWQLPGDPAARLSGWLAASEDLRARAVLGYCAGAPLACALARHLADRTGAPVDVVLFDPSVAGPLTLYYQFDAALGSLAAVLAEAEVAAAREAALRDAEAAGDLDALAATLAGRYTALAGPACASQGVPASIADQMCTRLATHLGYFALSAAAELAYPPETLIVLSAEHDPPRWAGACCGCRSGRTRCSATRPPPPRWAACSRACGHERGGGQRQRGRRHPQPQGGGALAVPALHSRLGRRQPALRDPDQRGDRPDRAGRRGP</sequence>
<dbReference type="EMBL" id="BLPF01000001">
    <property type="protein sequence ID" value="GFJ76297.1"/>
    <property type="molecule type" value="Genomic_DNA"/>
</dbReference>